<dbReference type="Proteomes" id="UP000887565">
    <property type="component" value="Unplaced"/>
</dbReference>
<protein>
    <submittedName>
        <fullName evidence="2">Uncharacterized protein</fullName>
    </submittedName>
</protein>
<evidence type="ECO:0000313" key="2">
    <source>
        <dbReference type="WBParaSite" id="nRc.2.0.1.t14161-RA"/>
    </source>
</evidence>
<organism evidence="1 2">
    <name type="scientific">Romanomermis culicivorax</name>
    <name type="common">Nematode worm</name>
    <dbReference type="NCBI Taxonomy" id="13658"/>
    <lineage>
        <taxon>Eukaryota</taxon>
        <taxon>Metazoa</taxon>
        <taxon>Ecdysozoa</taxon>
        <taxon>Nematoda</taxon>
        <taxon>Enoplea</taxon>
        <taxon>Dorylaimia</taxon>
        <taxon>Mermithida</taxon>
        <taxon>Mermithoidea</taxon>
        <taxon>Mermithidae</taxon>
        <taxon>Romanomermis</taxon>
    </lineage>
</organism>
<dbReference type="WBParaSite" id="nRc.2.0.1.t14161-RA">
    <property type="protein sequence ID" value="nRc.2.0.1.t14161-RA"/>
    <property type="gene ID" value="nRc.2.0.1.g14161"/>
</dbReference>
<name>A0A915IJD2_ROMCU</name>
<keyword evidence="1" id="KW-1185">Reference proteome</keyword>
<accession>A0A915IJD2</accession>
<reference evidence="2" key="1">
    <citation type="submission" date="2022-11" db="UniProtKB">
        <authorList>
            <consortium name="WormBaseParasite"/>
        </authorList>
    </citation>
    <scope>IDENTIFICATION</scope>
</reference>
<dbReference type="AlphaFoldDB" id="A0A915IJD2"/>
<proteinExistence type="predicted"/>
<evidence type="ECO:0000313" key="1">
    <source>
        <dbReference type="Proteomes" id="UP000887565"/>
    </source>
</evidence>
<sequence>MLSLVLIKCNFDKQWLQLPICRKIKVADEAIVTTHSPVVITMESTFGEHMIKCIIHNHDSNNQCIIGTNFLVHPNIQAILNFKDNYIEIQDVKLPLKVITAVRPQVKLFLSTAQNNVLEEVPEEERVNFCDDKSDTFSQIEEIEVEQLVRQTQPSLHQWPSRGMEVTELAKPIFLVAQVSLSISPANNG</sequence>